<protein>
    <recommendedName>
        <fullName evidence="3">PAC domain-containing protein</fullName>
    </recommendedName>
</protein>
<gene>
    <name evidence="1" type="ORF">B0H41_000890</name>
</gene>
<name>A0AAX0AW90_CLOBE</name>
<reference evidence="1" key="2">
    <citation type="journal article" date="2022" name="Nat. Biotechnol.">
        <title>Carbon-negative production of acetone and isopropanol by gas fermentation at industrial pilot scale.</title>
        <authorList>
            <person name="Liew F.E."/>
            <person name="Nogle R."/>
            <person name="Abdalla T."/>
            <person name="Rasor B.J."/>
            <person name="Canter C."/>
            <person name="Jensen R.O."/>
            <person name="Wang L."/>
            <person name="Strutz J."/>
            <person name="Chirania P."/>
            <person name="De Tissera S."/>
            <person name="Mueller A.P."/>
            <person name="Ruan Z."/>
            <person name="Gao A."/>
            <person name="Tran L."/>
            <person name="Engle N.L."/>
            <person name="Bromley J.C."/>
            <person name="Daniell J."/>
            <person name="Conrado R."/>
            <person name="Tschaplinski T.J."/>
            <person name="Giannone R.J."/>
            <person name="Hettich R.L."/>
            <person name="Karim A.S."/>
            <person name="Simpson S.D."/>
            <person name="Brown S.D."/>
            <person name="Leang C."/>
            <person name="Jewett M.C."/>
            <person name="Kopke M."/>
        </authorList>
    </citation>
    <scope>NUCLEOTIDE SEQUENCE</scope>
    <source>
        <strain evidence="1">DJ080</strain>
    </source>
</reference>
<evidence type="ECO:0000313" key="2">
    <source>
        <dbReference type="Proteomes" id="UP001193748"/>
    </source>
</evidence>
<proteinExistence type="predicted"/>
<accession>A0AAX0AW90</accession>
<dbReference type="EMBL" id="JABSWW010000001">
    <property type="protein sequence ID" value="NRT87211.1"/>
    <property type="molecule type" value="Genomic_DNA"/>
</dbReference>
<evidence type="ECO:0000313" key="1">
    <source>
        <dbReference type="EMBL" id="NRT87211.1"/>
    </source>
</evidence>
<evidence type="ECO:0008006" key="3">
    <source>
        <dbReference type="Google" id="ProtNLM"/>
    </source>
</evidence>
<sequence length="45" mass="5545">MIHDISERKRIAELEKKYTLKLERKNSKLIDQIKDKIRAEEQIRH</sequence>
<organism evidence="1 2">
    <name type="scientific">Clostridium beijerinckii</name>
    <name type="common">Clostridium MP</name>
    <dbReference type="NCBI Taxonomy" id="1520"/>
    <lineage>
        <taxon>Bacteria</taxon>
        <taxon>Bacillati</taxon>
        <taxon>Bacillota</taxon>
        <taxon>Clostridia</taxon>
        <taxon>Eubacteriales</taxon>
        <taxon>Clostridiaceae</taxon>
        <taxon>Clostridium</taxon>
    </lineage>
</organism>
<dbReference type="RefSeq" id="WP_241414999.1">
    <property type="nucleotide sequence ID" value="NZ_JABSWW010000001.1"/>
</dbReference>
<dbReference type="AlphaFoldDB" id="A0AAX0AW90"/>
<comment type="caution">
    <text evidence="1">The sequence shown here is derived from an EMBL/GenBank/DDBJ whole genome shotgun (WGS) entry which is preliminary data.</text>
</comment>
<dbReference type="Proteomes" id="UP001193748">
    <property type="component" value="Unassembled WGS sequence"/>
</dbReference>
<reference evidence="1" key="1">
    <citation type="submission" date="2020-05" db="EMBL/GenBank/DDBJ databases">
        <authorList>
            <person name="Brown S."/>
            <person name="Huntemann M."/>
            <person name="Clum A."/>
            <person name="Spunde A."/>
            <person name="Palaniappan K."/>
            <person name="Ritter S."/>
            <person name="Mikhailova N."/>
            <person name="Chen I.-M."/>
            <person name="Stamatis D."/>
            <person name="Reddy T."/>
            <person name="O'Malley R."/>
            <person name="Daum C."/>
            <person name="Shapiro N."/>
            <person name="Ivanova N."/>
            <person name="Kyrpides N."/>
            <person name="Woyke T."/>
        </authorList>
    </citation>
    <scope>NUCLEOTIDE SEQUENCE</scope>
    <source>
        <strain evidence="1">DJ080</strain>
    </source>
</reference>